<proteinExistence type="predicted"/>
<comment type="caution">
    <text evidence="1">The sequence shown here is derived from an EMBL/GenBank/DDBJ whole genome shotgun (WGS) entry which is preliminary data.</text>
</comment>
<gene>
    <name evidence="1" type="ORF">S03H2_65631</name>
</gene>
<dbReference type="AlphaFoldDB" id="X1K339"/>
<name>X1K339_9ZZZZ</name>
<dbReference type="EMBL" id="BARU01042760">
    <property type="protein sequence ID" value="GAH88080.1"/>
    <property type="molecule type" value="Genomic_DNA"/>
</dbReference>
<feature type="non-terminal residue" evidence="1">
    <location>
        <position position="1"/>
    </location>
</feature>
<organism evidence="1">
    <name type="scientific">marine sediment metagenome</name>
    <dbReference type="NCBI Taxonomy" id="412755"/>
    <lineage>
        <taxon>unclassified sequences</taxon>
        <taxon>metagenomes</taxon>
        <taxon>ecological metagenomes</taxon>
    </lineage>
</organism>
<accession>X1K339</accession>
<evidence type="ECO:0000313" key="1">
    <source>
        <dbReference type="EMBL" id="GAH88080.1"/>
    </source>
</evidence>
<protein>
    <submittedName>
        <fullName evidence="1">Uncharacterized protein</fullName>
    </submittedName>
</protein>
<sequence length="66" mass="7162">WLTVSDPAALAIELNDSVDDSGIDKWGFDLPADGYAHFIFDPPIEFATGIWLDVSTATCKVTVGYL</sequence>
<reference evidence="1" key="1">
    <citation type="journal article" date="2014" name="Front. Microbiol.">
        <title>High frequency of phylogenetically diverse reductive dehalogenase-homologous genes in deep subseafloor sedimentary metagenomes.</title>
        <authorList>
            <person name="Kawai M."/>
            <person name="Futagami T."/>
            <person name="Toyoda A."/>
            <person name="Takaki Y."/>
            <person name="Nishi S."/>
            <person name="Hori S."/>
            <person name="Arai W."/>
            <person name="Tsubouchi T."/>
            <person name="Morono Y."/>
            <person name="Uchiyama I."/>
            <person name="Ito T."/>
            <person name="Fujiyama A."/>
            <person name="Inagaki F."/>
            <person name="Takami H."/>
        </authorList>
    </citation>
    <scope>NUCLEOTIDE SEQUENCE</scope>
    <source>
        <strain evidence="1">Expedition CK06-06</strain>
    </source>
</reference>